<dbReference type="AlphaFoldDB" id="A0A1M4ZSP1"/>
<dbReference type="EMBL" id="FQUC01000004">
    <property type="protein sequence ID" value="SHF21024.1"/>
    <property type="molecule type" value="Genomic_DNA"/>
</dbReference>
<evidence type="ECO:0000313" key="3">
    <source>
        <dbReference type="Proteomes" id="UP000184480"/>
    </source>
</evidence>
<keyword evidence="3" id="KW-1185">Reference proteome</keyword>
<evidence type="ECO:0008006" key="4">
    <source>
        <dbReference type="Google" id="ProtNLM"/>
    </source>
</evidence>
<evidence type="ECO:0000313" key="2">
    <source>
        <dbReference type="EMBL" id="SHF21024.1"/>
    </source>
</evidence>
<proteinExistence type="predicted"/>
<protein>
    <recommendedName>
        <fullName evidence="4">C1q domain-containing protein</fullName>
    </recommendedName>
</protein>
<gene>
    <name evidence="2" type="ORF">SAMN05444362_104177</name>
</gene>
<dbReference type="OrthoDB" id="1252924at2"/>
<sequence>MKRIIILSGICLCFILPATSQVGINTQSPTGILHIDPQANSATVTTDDVVVTTAGNVGLGTISPQAKLHLNVSSSETALRIEDGNEKADRVLVSADATGGATWGAIKGSGGETFTSTVAQSFTTSGGTLYITGTTTRYNVTGEGPYLVYLRWWGKSATVSSSRTQAYIRLLKNGTIVDTVQYYIATEANTAFSLTVALMANCVPGDYLEITITPGATWTSAVSPVYTRPSVTFFLM</sequence>
<feature type="chain" id="PRO_5013132827" description="C1q domain-containing protein" evidence="1">
    <location>
        <begin position="21"/>
        <end position="236"/>
    </location>
</feature>
<accession>A0A1M4ZSP1</accession>
<name>A0A1M4ZSP1_9BACT</name>
<dbReference type="STRING" id="1346286.SAMN05444362_104177"/>
<feature type="signal peptide" evidence="1">
    <location>
        <begin position="1"/>
        <end position="20"/>
    </location>
</feature>
<dbReference type="RefSeq" id="WP_139262031.1">
    <property type="nucleotide sequence ID" value="NZ_BBXL01000015.1"/>
</dbReference>
<dbReference type="Proteomes" id="UP000184480">
    <property type="component" value="Unassembled WGS sequence"/>
</dbReference>
<keyword evidence="1" id="KW-0732">Signal</keyword>
<evidence type="ECO:0000256" key="1">
    <source>
        <dbReference type="SAM" id="SignalP"/>
    </source>
</evidence>
<organism evidence="2 3">
    <name type="scientific">Dysgonomonas macrotermitis</name>
    <dbReference type="NCBI Taxonomy" id="1346286"/>
    <lineage>
        <taxon>Bacteria</taxon>
        <taxon>Pseudomonadati</taxon>
        <taxon>Bacteroidota</taxon>
        <taxon>Bacteroidia</taxon>
        <taxon>Bacteroidales</taxon>
        <taxon>Dysgonomonadaceae</taxon>
        <taxon>Dysgonomonas</taxon>
    </lineage>
</organism>
<reference evidence="3" key="1">
    <citation type="submission" date="2016-11" db="EMBL/GenBank/DDBJ databases">
        <authorList>
            <person name="Varghese N."/>
            <person name="Submissions S."/>
        </authorList>
    </citation>
    <scope>NUCLEOTIDE SEQUENCE [LARGE SCALE GENOMIC DNA]</scope>
    <source>
        <strain evidence="3">DSM 27370</strain>
    </source>
</reference>